<evidence type="ECO:0000313" key="2">
    <source>
        <dbReference type="Proteomes" id="UP000176682"/>
    </source>
</evidence>
<name>A0A1F5FJS3_9BACT</name>
<evidence type="ECO:0000313" key="1">
    <source>
        <dbReference type="EMBL" id="OGD79895.1"/>
    </source>
</evidence>
<gene>
    <name evidence="1" type="ORF">A2368_03235</name>
</gene>
<dbReference type="AlphaFoldDB" id="A0A1F5FJS3"/>
<comment type="caution">
    <text evidence="1">The sequence shown here is derived from an EMBL/GenBank/DDBJ whole genome shotgun (WGS) entry which is preliminary data.</text>
</comment>
<organism evidence="1 2">
    <name type="scientific">Candidatus Collierbacteria bacterium RIFOXYB1_FULL_49_13</name>
    <dbReference type="NCBI Taxonomy" id="1817728"/>
    <lineage>
        <taxon>Bacteria</taxon>
        <taxon>Candidatus Collieribacteriota</taxon>
    </lineage>
</organism>
<accession>A0A1F5FJS3</accession>
<reference evidence="1 2" key="1">
    <citation type="journal article" date="2016" name="Nat. Commun.">
        <title>Thousands of microbial genomes shed light on interconnected biogeochemical processes in an aquifer system.</title>
        <authorList>
            <person name="Anantharaman K."/>
            <person name="Brown C.T."/>
            <person name="Hug L.A."/>
            <person name="Sharon I."/>
            <person name="Castelle C.J."/>
            <person name="Probst A.J."/>
            <person name="Thomas B.C."/>
            <person name="Singh A."/>
            <person name="Wilkins M.J."/>
            <person name="Karaoz U."/>
            <person name="Brodie E.L."/>
            <person name="Williams K.H."/>
            <person name="Hubbard S.S."/>
            <person name="Banfield J.F."/>
        </authorList>
    </citation>
    <scope>NUCLEOTIDE SEQUENCE [LARGE SCALE GENOMIC DNA]</scope>
</reference>
<protein>
    <submittedName>
        <fullName evidence="1">Uncharacterized protein</fullName>
    </submittedName>
</protein>
<dbReference type="Proteomes" id="UP000176682">
    <property type="component" value="Unassembled WGS sequence"/>
</dbReference>
<proteinExistence type="predicted"/>
<sequence length="123" mass="13917">MKYKVQDIGFQIPSKETGIKVFRDGLGLEPLASTSTDPMQYRIDDYTILALDLPDINPAYSTRLHLTTTKEQLQEILVRLEGIEGIKLTTKERQAFSGKEKKSVRIDFNGSDSRVLVTDVLEK</sequence>
<dbReference type="EMBL" id="MFAM01000006">
    <property type="protein sequence ID" value="OGD79895.1"/>
    <property type="molecule type" value="Genomic_DNA"/>
</dbReference>